<keyword evidence="2" id="KW-1185">Reference proteome</keyword>
<comment type="caution">
    <text evidence="1">The sequence shown here is derived from an EMBL/GenBank/DDBJ whole genome shotgun (WGS) entry which is preliminary data.</text>
</comment>
<dbReference type="RefSeq" id="WP_204497366.1">
    <property type="nucleotide sequence ID" value="NZ_JAFBDR010000001.1"/>
</dbReference>
<evidence type="ECO:0000313" key="2">
    <source>
        <dbReference type="Proteomes" id="UP001296943"/>
    </source>
</evidence>
<sequence>MTEKNELVMWKPNNEIPSKLLDLEKYEWNENGFNIFLSNNDGTLIRFKFNFVMSFRSTNEQMMLRFDDKFGKLRNKKFPSYVWSLFKMKNSDYIEWFNEQHHNIYKNIASKLEHYVFVTEDEILEVINDNPPTIIVEKNNC</sequence>
<dbReference type="Proteomes" id="UP001296943">
    <property type="component" value="Unassembled WGS sequence"/>
</dbReference>
<evidence type="ECO:0000313" key="1">
    <source>
        <dbReference type="EMBL" id="MBM7569924.1"/>
    </source>
</evidence>
<proteinExistence type="predicted"/>
<dbReference type="EMBL" id="JAFBDR010000001">
    <property type="protein sequence ID" value="MBM7569924.1"/>
    <property type="molecule type" value="Genomic_DNA"/>
</dbReference>
<protein>
    <recommendedName>
        <fullName evidence="3">DUF4268 domain-containing protein</fullName>
    </recommendedName>
</protein>
<evidence type="ECO:0008006" key="3">
    <source>
        <dbReference type="Google" id="ProtNLM"/>
    </source>
</evidence>
<name>A0ABS2MVN1_9BACI</name>
<reference evidence="1 2" key="1">
    <citation type="submission" date="2021-01" db="EMBL/GenBank/DDBJ databases">
        <title>Genomic Encyclopedia of Type Strains, Phase IV (KMG-IV): sequencing the most valuable type-strain genomes for metagenomic binning, comparative biology and taxonomic classification.</title>
        <authorList>
            <person name="Goeker M."/>
        </authorList>
    </citation>
    <scope>NUCLEOTIDE SEQUENCE [LARGE SCALE GENOMIC DNA]</scope>
    <source>
        <strain evidence="1 2">DSM 23711</strain>
    </source>
</reference>
<organism evidence="1 2">
    <name type="scientific">Aquibacillus albus</name>
    <dbReference type="NCBI Taxonomy" id="1168171"/>
    <lineage>
        <taxon>Bacteria</taxon>
        <taxon>Bacillati</taxon>
        <taxon>Bacillota</taxon>
        <taxon>Bacilli</taxon>
        <taxon>Bacillales</taxon>
        <taxon>Bacillaceae</taxon>
        <taxon>Aquibacillus</taxon>
    </lineage>
</organism>
<accession>A0ABS2MVN1</accession>
<gene>
    <name evidence="1" type="ORF">JOC48_000393</name>
</gene>